<reference evidence="1" key="2">
    <citation type="submission" date="2015-06" db="UniProtKB">
        <authorList>
            <consortium name="EnsemblMetazoa"/>
        </authorList>
    </citation>
    <scope>IDENTIFICATION</scope>
</reference>
<evidence type="ECO:0000313" key="2">
    <source>
        <dbReference type="Proteomes" id="UP000015102"/>
    </source>
</evidence>
<organism evidence="1 2">
    <name type="scientific">Megaselia scalaris</name>
    <name type="common">Humpbacked fly</name>
    <name type="synonym">Phora scalaris</name>
    <dbReference type="NCBI Taxonomy" id="36166"/>
    <lineage>
        <taxon>Eukaryota</taxon>
        <taxon>Metazoa</taxon>
        <taxon>Ecdysozoa</taxon>
        <taxon>Arthropoda</taxon>
        <taxon>Hexapoda</taxon>
        <taxon>Insecta</taxon>
        <taxon>Pterygota</taxon>
        <taxon>Neoptera</taxon>
        <taxon>Endopterygota</taxon>
        <taxon>Diptera</taxon>
        <taxon>Brachycera</taxon>
        <taxon>Muscomorpha</taxon>
        <taxon>Platypezoidea</taxon>
        <taxon>Phoridae</taxon>
        <taxon>Megaseliini</taxon>
        <taxon>Megaselia</taxon>
    </lineage>
</organism>
<sequence>MNFKKQKKYLKNTNTFIFILFISNLTCWKNSCPAGWMRSFPIDRDSLKEKIYNKKENSIKNLLRKIYLI</sequence>
<dbReference type="AlphaFoldDB" id="T1GGC5"/>
<dbReference type="EMBL" id="CAQQ02391455">
    <property type="status" value="NOT_ANNOTATED_CDS"/>
    <property type="molecule type" value="Genomic_DNA"/>
</dbReference>
<protein>
    <submittedName>
        <fullName evidence="1">Uncharacterized protein</fullName>
    </submittedName>
</protein>
<evidence type="ECO:0000313" key="1">
    <source>
        <dbReference type="EnsemblMetazoa" id="MESCA002440-PA"/>
    </source>
</evidence>
<dbReference type="HOGENOM" id="CLU_2778746_0_0_1"/>
<keyword evidence="2" id="KW-1185">Reference proteome</keyword>
<proteinExistence type="predicted"/>
<dbReference type="EnsemblMetazoa" id="MESCA002440-RA">
    <property type="protein sequence ID" value="MESCA002440-PA"/>
    <property type="gene ID" value="MESCA002440"/>
</dbReference>
<accession>T1GGC5</accession>
<dbReference type="Proteomes" id="UP000015102">
    <property type="component" value="Unassembled WGS sequence"/>
</dbReference>
<name>T1GGC5_MEGSC</name>
<reference evidence="2" key="1">
    <citation type="submission" date="2013-02" db="EMBL/GenBank/DDBJ databases">
        <authorList>
            <person name="Hughes D."/>
        </authorList>
    </citation>
    <scope>NUCLEOTIDE SEQUENCE</scope>
    <source>
        <strain>Durham</strain>
        <strain evidence="2">NC isolate 2 -- Noor lab</strain>
    </source>
</reference>